<organism evidence="1 2">
    <name type="scientific">Senna tora</name>
    <dbReference type="NCBI Taxonomy" id="362788"/>
    <lineage>
        <taxon>Eukaryota</taxon>
        <taxon>Viridiplantae</taxon>
        <taxon>Streptophyta</taxon>
        <taxon>Embryophyta</taxon>
        <taxon>Tracheophyta</taxon>
        <taxon>Spermatophyta</taxon>
        <taxon>Magnoliopsida</taxon>
        <taxon>eudicotyledons</taxon>
        <taxon>Gunneridae</taxon>
        <taxon>Pentapetalae</taxon>
        <taxon>rosids</taxon>
        <taxon>fabids</taxon>
        <taxon>Fabales</taxon>
        <taxon>Fabaceae</taxon>
        <taxon>Caesalpinioideae</taxon>
        <taxon>Cassia clade</taxon>
        <taxon>Senna</taxon>
    </lineage>
</organism>
<proteinExistence type="predicted"/>
<reference evidence="1" key="1">
    <citation type="submission" date="2020-09" db="EMBL/GenBank/DDBJ databases">
        <title>Genome-Enabled Discovery of Anthraquinone Biosynthesis in Senna tora.</title>
        <authorList>
            <person name="Kang S.-H."/>
            <person name="Pandey R.P."/>
            <person name="Lee C.-M."/>
            <person name="Sim J.-S."/>
            <person name="Jeong J.-T."/>
            <person name="Choi B.-S."/>
            <person name="Jung M."/>
            <person name="Ginzburg D."/>
            <person name="Zhao K."/>
            <person name="Won S.Y."/>
            <person name="Oh T.-J."/>
            <person name="Yu Y."/>
            <person name="Kim N.-H."/>
            <person name="Lee O.R."/>
            <person name="Lee T.-H."/>
            <person name="Bashyal P."/>
            <person name="Kim T.-S."/>
            <person name="Lee W.-H."/>
            <person name="Kawkins C."/>
            <person name="Kim C.-K."/>
            <person name="Kim J.S."/>
            <person name="Ahn B.O."/>
            <person name="Rhee S.Y."/>
            <person name="Sohng J.K."/>
        </authorList>
    </citation>
    <scope>NUCLEOTIDE SEQUENCE</scope>
    <source>
        <tissue evidence="1">Leaf</tissue>
    </source>
</reference>
<dbReference type="Proteomes" id="UP000634136">
    <property type="component" value="Unassembled WGS sequence"/>
</dbReference>
<gene>
    <name evidence="1" type="ORF">G2W53_035201</name>
</gene>
<dbReference type="AlphaFoldDB" id="A0A834W4P9"/>
<evidence type="ECO:0000313" key="1">
    <source>
        <dbReference type="EMBL" id="KAF7808458.1"/>
    </source>
</evidence>
<sequence length="29" mass="3436">MAWAKKFKFQVRVSAILESPDRVRICNIE</sequence>
<comment type="caution">
    <text evidence="1">The sequence shown here is derived from an EMBL/GenBank/DDBJ whole genome shotgun (WGS) entry which is preliminary data.</text>
</comment>
<keyword evidence="2" id="KW-1185">Reference proteome</keyword>
<dbReference type="EMBL" id="JAAIUW010000011">
    <property type="protein sequence ID" value="KAF7808458.1"/>
    <property type="molecule type" value="Genomic_DNA"/>
</dbReference>
<protein>
    <submittedName>
        <fullName evidence="1">Uncharacterized protein</fullName>
    </submittedName>
</protein>
<name>A0A834W4P9_9FABA</name>
<accession>A0A834W4P9</accession>
<evidence type="ECO:0000313" key="2">
    <source>
        <dbReference type="Proteomes" id="UP000634136"/>
    </source>
</evidence>